<feature type="domain" description="GAT" evidence="6">
    <location>
        <begin position="216"/>
        <end position="304"/>
    </location>
</feature>
<dbReference type="GO" id="GO:0043130">
    <property type="term" value="F:ubiquitin binding"/>
    <property type="evidence" value="ECO:0007669"/>
    <property type="project" value="InterPro"/>
</dbReference>
<evidence type="ECO:0000256" key="4">
    <source>
        <dbReference type="SAM" id="MobiDB-lite"/>
    </source>
</evidence>
<dbReference type="Proteomes" id="UP000663854">
    <property type="component" value="Unassembled WGS sequence"/>
</dbReference>
<dbReference type="GO" id="GO:0015031">
    <property type="term" value="P:protein transport"/>
    <property type="evidence" value="ECO:0007669"/>
    <property type="project" value="UniProtKB-KW"/>
</dbReference>
<feature type="compositionally biased region" description="Polar residues" evidence="4">
    <location>
        <begin position="363"/>
        <end position="373"/>
    </location>
</feature>
<dbReference type="PANTHER" id="PTHR13856:SF137">
    <property type="entry name" value="GH05942P"/>
    <property type="match status" value="1"/>
</dbReference>
<feature type="compositionally biased region" description="Polar residues" evidence="4">
    <location>
        <begin position="180"/>
        <end position="215"/>
    </location>
</feature>
<dbReference type="InterPro" id="IPR038425">
    <property type="entry name" value="GAT_sf"/>
</dbReference>
<dbReference type="Gene3D" id="1.20.58.160">
    <property type="match status" value="1"/>
</dbReference>
<dbReference type="GO" id="GO:0030276">
    <property type="term" value="F:clathrin binding"/>
    <property type="evidence" value="ECO:0007669"/>
    <property type="project" value="TreeGrafter"/>
</dbReference>
<dbReference type="CDD" id="cd14233">
    <property type="entry name" value="GAT_TOM1_like"/>
    <property type="match status" value="1"/>
</dbReference>
<keyword evidence="2" id="KW-0813">Transport</keyword>
<dbReference type="InterPro" id="IPR014645">
    <property type="entry name" value="TOM1"/>
</dbReference>
<dbReference type="SUPFAM" id="SSF48464">
    <property type="entry name" value="ENTH/VHS domain"/>
    <property type="match status" value="1"/>
</dbReference>
<feature type="region of interest" description="Disordered" evidence="4">
    <location>
        <begin position="177"/>
        <end position="216"/>
    </location>
</feature>
<dbReference type="Gene3D" id="1.25.40.90">
    <property type="match status" value="1"/>
</dbReference>
<comment type="caution">
    <text evidence="7">The sequence shown here is derived from an EMBL/GenBank/DDBJ whole genome shotgun (WGS) entry which is preliminary data.</text>
</comment>
<reference evidence="7" key="1">
    <citation type="submission" date="2021-02" db="EMBL/GenBank/DDBJ databases">
        <authorList>
            <person name="Nowell W R."/>
        </authorList>
    </citation>
    <scope>NUCLEOTIDE SEQUENCE</scope>
</reference>
<dbReference type="Pfam" id="PF03127">
    <property type="entry name" value="GAT"/>
    <property type="match status" value="1"/>
</dbReference>
<dbReference type="PANTHER" id="PTHR13856">
    <property type="entry name" value="VHS DOMAIN CONTAINING PROTEIN FAMILY"/>
    <property type="match status" value="1"/>
</dbReference>
<dbReference type="GO" id="GO:0005768">
    <property type="term" value="C:endosome"/>
    <property type="evidence" value="ECO:0007669"/>
    <property type="project" value="TreeGrafter"/>
</dbReference>
<dbReference type="InterPro" id="IPR004152">
    <property type="entry name" value="GAT_dom"/>
</dbReference>
<gene>
    <name evidence="7" type="ORF">PYM288_LOCUS25322</name>
</gene>
<accession>A0A814XE21</accession>
<feature type="domain" description="VHS" evidence="5">
    <location>
        <begin position="22"/>
        <end position="156"/>
    </location>
</feature>
<feature type="region of interest" description="Disordered" evidence="4">
    <location>
        <begin position="363"/>
        <end position="397"/>
    </location>
</feature>
<evidence type="ECO:0000313" key="8">
    <source>
        <dbReference type="Proteomes" id="UP000663854"/>
    </source>
</evidence>
<evidence type="ECO:0000259" key="5">
    <source>
        <dbReference type="PROSITE" id="PS50179"/>
    </source>
</evidence>
<name>A0A814XE21_9BILA</name>
<dbReference type="SUPFAM" id="SSF89009">
    <property type="entry name" value="GAT-like domain"/>
    <property type="match status" value="1"/>
</dbReference>
<sequence length="467" mass="53263">MTNIFRSSTHHPSGLQKAIEKVTDGSQATEDWGLIMKICDHVGTHEESAKDAMKIIRKRLQTNPLQQGWRSIALTLTLLEALTKNCGKIFHIQIAHKDFLKELKGVIGPKNNPPLSIQEKVLSMIQTWALAFRHDPDLKNIEHFYSECIQHGLQFPPPEPENIIKTSLTPTRTIERPLQHTRSTSQQGYNTISGQNRPVSKSFSHSNTNNQTMSAEQVAKLRSELDIVQTNAQVFGEMLITLQPGEENPQDFELLMELHNTCKQMQARVIELLSQTSIDDITVDLLRYNDEFNNAFKTFDNYMQERNRRFGDSTQMPILNRSTNPISQSPTNRILSSSHDADNVPSLMRFDDEPINNFQNMRIDPTSSNVVSRNTQQQSTASATTQYATNYQDPERDVREVEQWLKIQGDDPDNDEPIHHDSGTTAAFENFLHKRAATIPDEPVSEQQIRLNLQDPAKHNQKNNTYL</sequence>
<evidence type="ECO:0008006" key="9">
    <source>
        <dbReference type="Google" id="ProtNLM"/>
    </source>
</evidence>
<evidence type="ECO:0000256" key="1">
    <source>
        <dbReference type="ARBA" id="ARBA00007708"/>
    </source>
</evidence>
<dbReference type="SMART" id="SM00288">
    <property type="entry name" value="VHS"/>
    <property type="match status" value="1"/>
</dbReference>
<evidence type="ECO:0000256" key="2">
    <source>
        <dbReference type="ARBA" id="ARBA00022448"/>
    </source>
</evidence>
<dbReference type="GO" id="GO:0007165">
    <property type="term" value="P:signal transduction"/>
    <property type="evidence" value="ECO:0007669"/>
    <property type="project" value="TreeGrafter"/>
</dbReference>
<dbReference type="AlphaFoldDB" id="A0A814XE21"/>
<dbReference type="PIRSF" id="PIRSF036948">
    <property type="entry name" value="TOM1"/>
    <property type="match status" value="1"/>
</dbReference>
<dbReference type="InterPro" id="IPR008942">
    <property type="entry name" value="ENTH_VHS"/>
</dbReference>
<keyword evidence="3" id="KW-0653">Protein transport</keyword>
<organism evidence="7 8">
    <name type="scientific">Rotaria sordida</name>
    <dbReference type="NCBI Taxonomy" id="392033"/>
    <lineage>
        <taxon>Eukaryota</taxon>
        <taxon>Metazoa</taxon>
        <taxon>Spiralia</taxon>
        <taxon>Gnathifera</taxon>
        <taxon>Rotifera</taxon>
        <taxon>Eurotatoria</taxon>
        <taxon>Bdelloidea</taxon>
        <taxon>Philodinida</taxon>
        <taxon>Philodinidae</taxon>
        <taxon>Rotaria</taxon>
    </lineage>
</organism>
<evidence type="ECO:0000256" key="3">
    <source>
        <dbReference type="ARBA" id="ARBA00022927"/>
    </source>
</evidence>
<dbReference type="GO" id="GO:0035091">
    <property type="term" value="F:phosphatidylinositol binding"/>
    <property type="evidence" value="ECO:0007669"/>
    <property type="project" value="InterPro"/>
</dbReference>
<dbReference type="GO" id="GO:0016020">
    <property type="term" value="C:membrane"/>
    <property type="evidence" value="ECO:0007669"/>
    <property type="project" value="TreeGrafter"/>
</dbReference>
<evidence type="ECO:0000259" key="6">
    <source>
        <dbReference type="PROSITE" id="PS50909"/>
    </source>
</evidence>
<feature type="compositionally biased region" description="Low complexity" evidence="4">
    <location>
        <begin position="374"/>
        <end position="392"/>
    </location>
</feature>
<protein>
    <recommendedName>
        <fullName evidence="9">TOM1-like protein 2</fullName>
    </recommendedName>
</protein>
<dbReference type="Pfam" id="PF00790">
    <property type="entry name" value="VHS"/>
    <property type="match status" value="1"/>
</dbReference>
<evidence type="ECO:0000313" key="7">
    <source>
        <dbReference type="EMBL" id="CAF1209923.1"/>
    </source>
</evidence>
<proteinExistence type="inferred from homology"/>
<dbReference type="PROSITE" id="PS50179">
    <property type="entry name" value="VHS"/>
    <property type="match status" value="1"/>
</dbReference>
<dbReference type="EMBL" id="CAJNOH010001370">
    <property type="protein sequence ID" value="CAF1209923.1"/>
    <property type="molecule type" value="Genomic_DNA"/>
</dbReference>
<comment type="similarity">
    <text evidence="1">Belongs to the TOM1 family.</text>
</comment>
<dbReference type="InterPro" id="IPR002014">
    <property type="entry name" value="VHS_dom"/>
</dbReference>
<dbReference type="PROSITE" id="PS50909">
    <property type="entry name" value="GAT"/>
    <property type="match status" value="1"/>
</dbReference>